<comment type="caution">
    <text evidence="1">The sequence shown here is derived from an EMBL/GenBank/DDBJ whole genome shotgun (WGS) entry which is preliminary data.</text>
</comment>
<accession>A0A235H2Q0</accession>
<dbReference type="RefSeq" id="WP_094307533.1">
    <property type="nucleotide sequence ID" value="NZ_NOWT01000075.1"/>
</dbReference>
<geneLocation type="plasmid" evidence="1">
    <name>unnamed</name>
</geneLocation>
<gene>
    <name evidence="1" type="ORF">CHT98_32925</name>
</gene>
<dbReference type="AlphaFoldDB" id="A0A235H2Q0"/>
<dbReference type="Proteomes" id="UP000215367">
    <property type="component" value="Unassembled WGS sequence"/>
</dbReference>
<name>A0A235H2Q0_AZOBR</name>
<evidence type="ECO:0000313" key="2">
    <source>
        <dbReference type="Proteomes" id="UP000215367"/>
    </source>
</evidence>
<evidence type="ECO:0008006" key="3">
    <source>
        <dbReference type="Google" id="ProtNLM"/>
    </source>
</evidence>
<dbReference type="EMBL" id="NOWT01000075">
    <property type="protein sequence ID" value="OYD80119.1"/>
    <property type="molecule type" value="Genomic_DNA"/>
</dbReference>
<organism evidence="1 2">
    <name type="scientific">Azospirillum brasilense</name>
    <dbReference type="NCBI Taxonomy" id="192"/>
    <lineage>
        <taxon>Bacteria</taxon>
        <taxon>Pseudomonadati</taxon>
        <taxon>Pseudomonadota</taxon>
        <taxon>Alphaproteobacteria</taxon>
        <taxon>Rhodospirillales</taxon>
        <taxon>Azospirillaceae</taxon>
        <taxon>Azospirillum</taxon>
    </lineage>
</organism>
<reference evidence="1 2" key="1">
    <citation type="submission" date="2017-07" db="EMBL/GenBank/DDBJ databases">
        <title>Whole genome sequence of Azospirillum brasilense 2A1, a potential biofertilizer strain.</title>
        <authorList>
            <person name="Fontana C.A."/>
            <person name="Toffoli L.M."/>
            <person name="Salazar S.M."/>
            <person name="Puglisi E."/>
            <person name="Pedraza R."/>
            <person name="Bassi D."/>
            <person name="Cocconcelli P.S."/>
        </authorList>
    </citation>
    <scope>NUCLEOTIDE SEQUENCE [LARGE SCALE GENOMIC DNA]</scope>
    <source>
        <strain evidence="1 2">2A1</strain>
        <plasmid evidence="1">unnamed</plasmid>
    </source>
</reference>
<sequence length="250" mass="26622">MGSTTAATIAAFPITGEQRHAWLSDTLATPGLSTYAIALATAVWHHVNLAKGGAWPSVARLAEMGKMSVRRAHDALAELVDAGRLEKHLRPAGADKRRRSYFLRLVSLRPRADVGEKPAPSAGKTANSMHNVQQEHKSSVSLNIAGKPALTVMDGGKEAKPQPIPATPVVATDPDPLRARLLDVLRRRHEDAAVRAIVGATASDNDGQLVLQAVSSWAATCLERHRTALEQAAAALGLRWGGIEDAGTRR</sequence>
<proteinExistence type="predicted"/>
<protein>
    <recommendedName>
        <fullName evidence="3">Helix-turn-helix domain-containing protein</fullName>
    </recommendedName>
</protein>
<keyword evidence="1" id="KW-0614">Plasmid</keyword>
<evidence type="ECO:0000313" key="1">
    <source>
        <dbReference type="EMBL" id="OYD80119.1"/>
    </source>
</evidence>